<dbReference type="InterPro" id="IPR036881">
    <property type="entry name" value="Glyco_hydro_3_C_sf"/>
</dbReference>
<dbReference type="Proteomes" id="UP000235589">
    <property type="component" value="Chromosome"/>
</dbReference>
<proteinExistence type="inferred from homology"/>
<dbReference type="GeneID" id="98062107"/>
<evidence type="ECO:0000256" key="4">
    <source>
        <dbReference type="RuleBase" id="RU361161"/>
    </source>
</evidence>
<dbReference type="InterPro" id="IPR001764">
    <property type="entry name" value="Glyco_hydro_3_N"/>
</dbReference>
<dbReference type="KEGG" id="mpec:B9O19_00681"/>
<dbReference type="InterPro" id="IPR036962">
    <property type="entry name" value="Glyco_hydro_3_N_sf"/>
</dbReference>
<reference evidence="6 7" key="1">
    <citation type="submission" date="2017-04" db="EMBL/GenBank/DDBJ databases">
        <title>Monoglobus pectinilyticus 14 draft genome.</title>
        <authorList>
            <person name="Kim C."/>
            <person name="Rosendale D.I."/>
            <person name="Kelly W.J."/>
            <person name="Tannock G.W."/>
            <person name="Patchett M.L."/>
            <person name="Jordens J.Z."/>
        </authorList>
    </citation>
    <scope>NUCLEOTIDE SEQUENCE [LARGE SCALE GENOMIC DNA]</scope>
    <source>
        <strain evidence="6 7">14</strain>
    </source>
</reference>
<dbReference type="Gene3D" id="3.40.50.1700">
    <property type="entry name" value="Glycoside hydrolase family 3 C-terminal domain"/>
    <property type="match status" value="1"/>
</dbReference>
<comment type="similarity">
    <text evidence="1 4">Belongs to the glycosyl hydrolase 3 family.</text>
</comment>
<dbReference type="InterPro" id="IPR002772">
    <property type="entry name" value="Glyco_hydro_3_C"/>
</dbReference>
<protein>
    <submittedName>
        <fullName evidence="6">Glycoside hydrolase family 3</fullName>
        <ecNumber evidence="6">3.2.1.21</ecNumber>
    </submittedName>
</protein>
<dbReference type="InterPro" id="IPR026891">
    <property type="entry name" value="Fn3-like"/>
</dbReference>
<dbReference type="PANTHER" id="PTHR42715:SF10">
    <property type="entry name" value="BETA-GLUCOSIDASE"/>
    <property type="match status" value="1"/>
</dbReference>
<dbReference type="Gene3D" id="3.20.20.300">
    <property type="entry name" value="Glycoside hydrolase, family 3, N-terminal domain"/>
    <property type="match status" value="1"/>
</dbReference>
<organism evidence="6 7">
    <name type="scientific">Monoglobus pectinilyticus</name>
    <dbReference type="NCBI Taxonomy" id="1981510"/>
    <lineage>
        <taxon>Bacteria</taxon>
        <taxon>Bacillati</taxon>
        <taxon>Bacillota</taxon>
        <taxon>Clostridia</taxon>
        <taxon>Monoglobales</taxon>
        <taxon>Monoglobaceae</taxon>
        <taxon>Monoglobus</taxon>
    </lineage>
</organism>
<dbReference type="OrthoDB" id="98455at2"/>
<dbReference type="AlphaFoldDB" id="A0A2K9P0R7"/>
<name>A0A2K9P0R7_9FIRM</name>
<dbReference type="GO" id="GO:0008422">
    <property type="term" value="F:beta-glucosidase activity"/>
    <property type="evidence" value="ECO:0007669"/>
    <property type="project" value="UniProtKB-EC"/>
</dbReference>
<evidence type="ECO:0000259" key="5">
    <source>
        <dbReference type="SMART" id="SM01217"/>
    </source>
</evidence>
<evidence type="ECO:0000256" key="3">
    <source>
        <dbReference type="ARBA" id="ARBA00023277"/>
    </source>
</evidence>
<evidence type="ECO:0000256" key="2">
    <source>
        <dbReference type="ARBA" id="ARBA00022801"/>
    </source>
</evidence>
<dbReference type="InterPro" id="IPR013783">
    <property type="entry name" value="Ig-like_fold"/>
</dbReference>
<gene>
    <name evidence="6" type="ORF">B9O19_00681</name>
</gene>
<dbReference type="SUPFAM" id="SSF52279">
    <property type="entry name" value="Beta-D-glucan exohydrolase, C-terminal domain"/>
    <property type="match status" value="1"/>
</dbReference>
<evidence type="ECO:0000256" key="1">
    <source>
        <dbReference type="ARBA" id="ARBA00005336"/>
    </source>
</evidence>
<evidence type="ECO:0000313" key="7">
    <source>
        <dbReference type="Proteomes" id="UP000235589"/>
    </source>
</evidence>
<feature type="domain" description="Fibronectin type III-like" evidence="5">
    <location>
        <begin position="320"/>
        <end position="398"/>
    </location>
</feature>
<keyword evidence="3" id="KW-0119">Carbohydrate metabolism</keyword>
<dbReference type="PRINTS" id="PR00133">
    <property type="entry name" value="GLHYDRLASE3"/>
</dbReference>
<dbReference type="SMART" id="SM01217">
    <property type="entry name" value="Fn3_like"/>
    <property type="match status" value="1"/>
</dbReference>
<dbReference type="Gene3D" id="2.60.40.10">
    <property type="entry name" value="Immunoglobulins"/>
    <property type="match status" value="1"/>
</dbReference>
<keyword evidence="4 6" id="KW-0326">Glycosidase</keyword>
<evidence type="ECO:0000313" key="6">
    <source>
        <dbReference type="EMBL" id="AUO18864.1"/>
    </source>
</evidence>
<accession>A0A2K9P0R7</accession>
<dbReference type="SUPFAM" id="SSF51445">
    <property type="entry name" value="(Trans)glycosidases"/>
    <property type="match status" value="1"/>
</dbReference>
<keyword evidence="2 4" id="KW-0378">Hydrolase</keyword>
<dbReference type="PANTHER" id="PTHR42715">
    <property type="entry name" value="BETA-GLUCOSIDASE"/>
    <property type="match status" value="1"/>
</dbReference>
<dbReference type="Pfam" id="PF00933">
    <property type="entry name" value="Glyco_hydro_3"/>
    <property type="match status" value="1"/>
</dbReference>
<dbReference type="Pfam" id="PF01915">
    <property type="entry name" value="Glyco_hydro_3_C"/>
    <property type="match status" value="1"/>
</dbReference>
<sequence>MLKKIDFDQGLNNINLIKTSHASQKAAAEGIVLLKNENGVLPLKSGTKISVFGRSQLDYNTGGTGSGGSVNVLYVADILNSLRKKLKIKVNEELAAVYEEWIKNNPISTGLGVWAARPHFQKEMTVTSEIAAKAAEHSETALIIIGRTAGEEQDNFNGEGSYRLTQQEHLMLKNVTDVFDKTVVLLNTSNIIDMKWVDEYDIDSVLYIWQGGQEGGEAVADILCGDKCPSGRLTDTIANNYTDYPSSENFGSKEENLYREDIYVGYRYFETFAKDRVKYPFGFGLSYTDFKITCADFRIENDIVKFETAVKNVGKVSGKEVVQVYFTPPEGKINKPKIQLAAFYKTKTLLPGESHKKTVSFPMSRMSSFDDSGHTGADNRFCYCLEKGEYKVLIGKNVRDPEFCTFSFKLNETKIVKKCVSALAPHQKFTCMKGKPGGGYDYVNVPQREYDIRKRIEDNLPDRVELTIDKGYKLADVKNGKVSMDKFIGQLTIEDLACLVRGEGMGSKRVRPGTGCAFGGVSSRLLDFGIPVAAGTDGPSGLRFDNGDAASLVPIGTMLACTWNTPLVREVYKCIGGEMLANDIDLLLGPGMNIHRNPLCGRNFEYYSEDPYISGVMAGAAINGLSDKGVMGTLKHLAANNQETKRKRVNSVVSERAVREIYLKGLEYALEYSKPTAIMTSYNPLNGQWCGSNYDLTTTIIRNEFGYSGVIMTDWWASMNEIGSHVATKENTAAMLRSGTDIYMVVNDPEHNSGKDNTIRAIGSGDLTLGELQKAAKNICGLLINLPCMERESIVQRGRGALSRIKKKLIWWKC</sequence>
<dbReference type="InterPro" id="IPR017853">
    <property type="entry name" value="GH"/>
</dbReference>
<dbReference type="GO" id="GO:0005975">
    <property type="term" value="P:carbohydrate metabolic process"/>
    <property type="evidence" value="ECO:0007669"/>
    <property type="project" value="InterPro"/>
</dbReference>
<keyword evidence="7" id="KW-1185">Reference proteome</keyword>
<dbReference type="Pfam" id="PF14310">
    <property type="entry name" value="Fn3-like"/>
    <property type="match status" value="1"/>
</dbReference>
<dbReference type="PROSITE" id="PS00775">
    <property type="entry name" value="GLYCOSYL_HYDROL_F3"/>
    <property type="match status" value="1"/>
</dbReference>
<dbReference type="InterPro" id="IPR050288">
    <property type="entry name" value="Cellulose_deg_GH3"/>
</dbReference>
<dbReference type="InterPro" id="IPR019800">
    <property type="entry name" value="Glyco_hydro_3_AS"/>
</dbReference>
<dbReference type="EC" id="3.2.1.21" evidence="6"/>
<dbReference type="EMBL" id="CP020991">
    <property type="protein sequence ID" value="AUO18864.1"/>
    <property type="molecule type" value="Genomic_DNA"/>
</dbReference>
<dbReference type="RefSeq" id="WP_102365117.1">
    <property type="nucleotide sequence ID" value="NZ_CP020991.1"/>
</dbReference>